<name>A0AA96W8X3_9CYAN</name>
<gene>
    <name evidence="1" type="ORF">HJG54_02750</name>
</gene>
<dbReference type="InterPro" id="IPR002636">
    <property type="entry name" value="DUF29"/>
</dbReference>
<evidence type="ECO:0000313" key="1">
    <source>
        <dbReference type="EMBL" id="WNZ21892.1"/>
    </source>
</evidence>
<dbReference type="PANTHER" id="PTHR34235">
    <property type="entry name" value="SLR1203 PROTEIN-RELATED"/>
    <property type="match status" value="1"/>
</dbReference>
<dbReference type="Pfam" id="PF01724">
    <property type="entry name" value="DUF29"/>
    <property type="match status" value="1"/>
</dbReference>
<dbReference type="EMBL" id="CP053586">
    <property type="protein sequence ID" value="WNZ21892.1"/>
    <property type="molecule type" value="Genomic_DNA"/>
</dbReference>
<sequence length="152" mass="18093">MTTPSPQSPATSLYEQDYYLWLEKMAHLLRTGKLDELDLENLAEEIADMGRSERRTVESNLEIVLMHLLKYQYQPEKRSSSWRYTLLEHRRRLERAFEESPSLRRYFEQRFAKSYQAARKLAAVETDKPISEFPNDCPFTPEQVLDLDYLPE</sequence>
<dbReference type="AlphaFoldDB" id="A0AA96W8X3"/>
<proteinExistence type="predicted"/>
<accession>A0AA96W8X3</accession>
<protein>
    <submittedName>
        <fullName evidence="1">DUF29 domain-containing protein</fullName>
    </submittedName>
</protein>
<dbReference type="PANTHER" id="PTHR34235:SF3">
    <property type="entry name" value="SLR1203 PROTEIN"/>
    <property type="match status" value="1"/>
</dbReference>
<reference evidence="1" key="1">
    <citation type="submission" date="2020-05" db="EMBL/GenBank/DDBJ databases">
        <authorList>
            <person name="Zhu T."/>
            <person name="Keshari N."/>
            <person name="Lu X."/>
        </authorList>
    </citation>
    <scope>NUCLEOTIDE SEQUENCE</scope>
    <source>
        <strain evidence="1">NK1-12</strain>
    </source>
</reference>
<organism evidence="1">
    <name type="scientific">Leptolyngbya sp. NK1-12</name>
    <dbReference type="NCBI Taxonomy" id="2547451"/>
    <lineage>
        <taxon>Bacteria</taxon>
        <taxon>Bacillati</taxon>
        <taxon>Cyanobacteriota</taxon>
        <taxon>Cyanophyceae</taxon>
        <taxon>Leptolyngbyales</taxon>
        <taxon>Leptolyngbyaceae</taxon>
        <taxon>Leptolyngbya group</taxon>
        <taxon>Leptolyngbya</taxon>
    </lineage>
</organism>
<dbReference type="Gene3D" id="1.20.1220.20">
    <property type="entry name" value="Uncharcterised protein PF01724"/>
    <property type="match status" value="1"/>
</dbReference>
<dbReference type="RefSeq" id="WP_316433217.1">
    <property type="nucleotide sequence ID" value="NZ_CP053586.1"/>
</dbReference>